<evidence type="ECO:0000256" key="8">
    <source>
        <dbReference type="ARBA" id="ARBA00023136"/>
    </source>
</evidence>
<dbReference type="HOGENOM" id="CLU_018190_3_0_1"/>
<comment type="subcellular location">
    <subcellularLocation>
        <location evidence="1 11">Endoplasmic reticulum membrane</location>
        <topology evidence="1 11">Multi-pass membrane protein</topology>
    </subcellularLocation>
</comment>
<evidence type="ECO:0000313" key="15">
    <source>
        <dbReference type="EMBL" id="EUC41219.1"/>
    </source>
</evidence>
<feature type="region of interest" description="Disordered" evidence="13">
    <location>
        <begin position="1"/>
        <end position="20"/>
    </location>
</feature>
<keyword evidence="7 14" id="KW-1133">Transmembrane helix</keyword>
<dbReference type="EMBL" id="KI964114">
    <property type="protein sequence ID" value="EUC41219.1"/>
    <property type="molecule type" value="Genomic_DNA"/>
</dbReference>
<dbReference type="KEGG" id="bor:COCMIDRAFT_9045"/>
<protein>
    <recommendedName>
        <fullName evidence="11">O-acyltransferase</fullName>
    </recommendedName>
</protein>
<accession>W6Z0M0</accession>
<evidence type="ECO:0000256" key="7">
    <source>
        <dbReference type="ARBA" id="ARBA00022989"/>
    </source>
</evidence>
<keyword evidence="16" id="KW-1185">Reference proteome</keyword>
<evidence type="ECO:0000256" key="4">
    <source>
        <dbReference type="ARBA" id="ARBA00022679"/>
    </source>
</evidence>
<dbReference type="Proteomes" id="UP000054032">
    <property type="component" value="Unassembled WGS sequence"/>
</dbReference>
<organism evidence="15 16">
    <name type="scientific">Bipolaris oryzae ATCC 44560</name>
    <dbReference type="NCBI Taxonomy" id="930090"/>
    <lineage>
        <taxon>Eukaryota</taxon>
        <taxon>Fungi</taxon>
        <taxon>Dikarya</taxon>
        <taxon>Ascomycota</taxon>
        <taxon>Pezizomycotina</taxon>
        <taxon>Dothideomycetes</taxon>
        <taxon>Pleosporomycetidae</taxon>
        <taxon>Pleosporales</taxon>
        <taxon>Pleosporineae</taxon>
        <taxon>Pleosporaceae</taxon>
        <taxon>Bipolaris</taxon>
    </lineage>
</organism>
<dbReference type="STRING" id="930090.W6Z0M0"/>
<feature type="transmembrane region" description="Helical" evidence="14">
    <location>
        <begin position="446"/>
        <end position="467"/>
    </location>
</feature>
<reference evidence="15 16" key="1">
    <citation type="journal article" date="2013" name="PLoS Genet.">
        <title>Comparative genome structure, secondary metabolite, and effector coding capacity across Cochliobolus pathogens.</title>
        <authorList>
            <person name="Condon B.J."/>
            <person name="Leng Y."/>
            <person name="Wu D."/>
            <person name="Bushley K.E."/>
            <person name="Ohm R.A."/>
            <person name="Otillar R."/>
            <person name="Martin J."/>
            <person name="Schackwitz W."/>
            <person name="Grimwood J."/>
            <person name="MohdZainudin N."/>
            <person name="Xue C."/>
            <person name="Wang R."/>
            <person name="Manning V.A."/>
            <person name="Dhillon B."/>
            <person name="Tu Z.J."/>
            <person name="Steffenson B.J."/>
            <person name="Salamov A."/>
            <person name="Sun H."/>
            <person name="Lowry S."/>
            <person name="LaButti K."/>
            <person name="Han J."/>
            <person name="Copeland A."/>
            <person name="Lindquist E."/>
            <person name="Barry K."/>
            <person name="Schmutz J."/>
            <person name="Baker S.E."/>
            <person name="Ciuffetti L.M."/>
            <person name="Grigoriev I.V."/>
            <person name="Zhong S."/>
            <person name="Turgeon B.G."/>
        </authorList>
    </citation>
    <scope>NUCLEOTIDE SEQUENCE [LARGE SCALE GENOMIC DNA]</scope>
    <source>
        <strain evidence="15 16">ATCC 44560</strain>
    </source>
</reference>
<feature type="transmembrane region" description="Helical" evidence="14">
    <location>
        <begin position="183"/>
        <end position="203"/>
    </location>
</feature>
<evidence type="ECO:0000256" key="10">
    <source>
        <dbReference type="ARBA" id="ARBA00023568"/>
    </source>
</evidence>
<dbReference type="OrthoDB" id="10039049at2759"/>
<evidence type="ECO:0000313" key="16">
    <source>
        <dbReference type="Proteomes" id="UP000054032"/>
    </source>
</evidence>
<evidence type="ECO:0000256" key="14">
    <source>
        <dbReference type="SAM" id="Phobius"/>
    </source>
</evidence>
<name>W6Z0M0_COCMI</name>
<dbReference type="GO" id="GO:0004144">
    <property type="term" value="F:diacylglycerol O-acyltransferase activity"/>
    <property type="evidence" value="ECO:0007669"/>
    <property type="project" value="UniProtKB-ARBA"/>
</dbReference>
<keyword evidence="4 11" id="KW-0808">Transferase</keyword>
<dbReference type="InterPro" id="IPR014371">
    <property type="entry name" value="Oat_ACAT_DAG_ARE"/>
</dbReference>
<keyword evidence="5 14" id="KW-0812">Transmembrane</keyword>
<dbReference type="PIRSF" id="PIRSF000439">
    <property type="entry name" value="Oat_ACAT_DAG_ARE"/>
    <property type="match status" value="1"/>
</dbReference>
<feature type="compositionally biased region" description="Polar residues" evidence="13">
    <location>
        <begin position="1"/>
        <end position="14"/>
    </location>
</feature>
<evidence type="ECO:0000256" key="12">
    <source>
        <dbReference type="PIRSR" id="PIRSR000439-1"/>
    </source>
</evidence>
<feature type="transmembrane region" description="Helical" evidence="14">
    <location>
        <begin position="349"/>
        <end position="370"/>
    </location>
</feature>
<feature type="active site" evidence="12">
    <location>
        <position position="435"/>
    </location>
</feature>
<dbReference type="GO" id="GO:0005789">
    <property type="term" value="C:endoplasmic reticulum membrane"/>
    <property type="evidence" value="ECO:0007669"/>
    <property type="project" value="UniProtKB-SubCell"/>
</dbReference>
<keyword evidence="8 11" id="KW-0472">Membrane</keyword>
<gene>
    <name evidence="15" type="ORF">COCMIDRAFT_9045</name>
</gene>
<dbReference type="InterPro" id="IPR004299">
    <property type="entry name" value="MBOAT_fam"/>
</dbReference>
<feature type="transmembrane region" description="Helical" evidence="14">
    <location>
        <begin position="131"/>
        <end position="153"/>
    </location>
</feature>
<feature type="transmembrane region" description="Helical" evidence="14">
    <location>
        <begin position="413"/>
        <end position="434"/>
    </location>
</feature>
<dbReference type="PANTHER" id="PTHR10408:SF7">
    <property type="entry name" value="DIACYLGLYCEROL O-ACYLTRANSFERASE 1"/>
    <property type="match status" value="1"/>
</dbReference>
<evidence type="ECO:0000256" key="6">
    <source>
        <dbReference type="ARBA" id="ARBA00022824"/>
    </source>
</evidence>
<evidence type="ECO:0000256" key="3">
    <source>
        <dbReference type="ARBA" id="ARBA00009010"/>
    </source>
</evidence>
<keyword evidence="9 11" id="KW-0012">Acyltransferase</keyword>
<dbReference type="RefSeq" id="XP_007692263.1">
    <property type="nucleotide sequence ID" value="XM_007694073.1"/>
</dbReference>
<evidence type="ECO:0000256" key="11">
    <source>
        <dbReference type="PIRNR" id="PIRNR000439"/>
    </source>
</evidence>
<dbReference type="eggNOG" id="KOG0380">
    <property type="taxonomic scope" value="Eukaryota"/>
</dbReference>
<feature type="transmembrane region" description="Helical" evidence="14">
    <location>
        <begin position="215"/>
        <end position="236"/>
    </location>
</feature>
<dbReference type="AlphaFoldDB" id="W6Z0M0"/>
<evidence type="ECO:0000256" key="9">
    <source>
        <dbReference type="ARBA" id="ARBA00023315"/>
    </source>
</evidence>
<evidence type="ECO:0000256" key="2">
    <source>
        <dbReference type="ARBA" id="ARBA00005189"/>
    </source>
</evidence>
<feature type="transmembrane region" description="Helical" evidence="14">
    <location>
        <begin position="302"/>
        <end position="321"/>
    </location>
</feature>
<evidence type="ECO:0000256" key="5">
    <source>
        <dbReference type="ARBA" id="ARBA00022692"/>
    </source>
</evidence>
<sequence length="525" mass="59323">MTTITQMASSSATDASPFPPAANTAVFRGKDASESATPTATTTTITTTNKTTKFARDTKYRHVFATHALTRTSCLSHDADKSPSFVGFRNLMILVLIVSNLRLMIVNLQKYGVLICLSCHDYSRSDVTTGLLLYLLVPAHLFVTYLIELAAAWQANRAHARIAGEHDNDCPAKYAAALRSFNLTWYMIAFFHSVNAVANLYIATKYVYYDIYHPGIGTLCELHAVIVFLKCASYALTNRDLRHAYLHPKQADPLPELYSSCPYPQNINMKNLCYFWWAPTLVYQPVYPRTDRVRWDFVFKRLLEVAGLSIVIWIASAQYAAPLLQNSLDKVLTLNFTSIVERVMKLSTISVFCWLCGFFALFQSALNALAEVMRFGDREFYGDWWNVSSIRTYWTTWNKPVTNFMRRHIYSPLVGRGIPPPVAQILVFFFSGVLHELLVGVPTHNIIGVAFAGMMIQIPLIALTDVIQKIRCIQGKVAGNMIFWVSFCLVGQPLAALLYFFAWQAKYGSVSRQVSDSPINMFYRR</sequence>
<dbReference type="GO" id="GO:0019432">
    <property type="term" value="P:triglyceride biosynthetic process"/>
    <property type="evidence" value="ECO:0007669"/>
    <property type="project" value="TreeGrafter"/>
</dbReference>
<dbReference type="PANTHER" id="PTHR10408">
    <property type="entry name" value="STEROL O-ACYLTRANSFERASE"/>
    <property type="match status" value="1"/>
</dbReference>
<comment type="function">
    <text evidence="10">Sterol O-acyltransferase that catalyzes the formation of stery esters.</text>
</comment>
<feature type="transmembrane region" description="Helical" evidence="14">
    <location>
        <begin position="91"/>
        <end position="111"/>
    </location>
</feature>
<evidence type="ECO:0000256" key="13">
    <source>
        <dbReference type="SAM" id="MobiDB-lite"/>
    </source>
</evidence>
<dbReference type="Pfam" id="PF03062">
    <property type="entry name" value="MBOAT"/>
    <property type="match status" value="1"/>
</dbReference>
<keyword evidence="6 11" id="KW-0256">Endoplasmic reticulum</keyword>
<feature type="transmembrane region" description="Helical" evidence="14">
    <location>
        <begin position="479"/>
        <end position="502"/>
    </location>
</feature>
<dbReference type="GeneID" id="19127687"/>
<proteinExistence type="inferred from homology"/>
<comment type="similarity">
    <text evidence="3 11">Belongs to the membrane-bound acyltransferase family. Sterol o-acyltransferase subfamily.</text>
</comment>
<comment type="pathway">
    <text evidence="2">Lipid metabolism.</text>
</comment>
<evidence type="ECO:0000256" key="1">
    <source>
        <dbReference type="ARBA" id="ARBA00004477"/>
    </source>
</evidence>